<dbReference type="InterPro" id="IPR044600">
    <property type="entry name" value="ATL1/ATL16-like"/>
</dbReference>
<keyword evidence="5" id="KW-0808">Transferase</keyword>
<dbReference type="GO" id="GO:0016020">
    <property type="term" value="C:membrane"/>
    <property type="evidence" value="ECO:0007669"/>
    <property type="project" value="UniProtKB-SubCell"/>
</dbReference>
<keyword evidence="9" id="KW-0833">Ubl conjugation pathway</keyword>
<comment type="subcellular location">
    <subcellularLocation>
        <location evidence="2">Membrane</location>
        <topology evidence="2">Single-pass membrane protein</topology>
    </subcellularLocation>
</comment>
<dbReference type="Pfam" id="PF13639">
    <property type="entry name" value="zf-RING_2"/>
    <property type="match status" value="1"/>
</dbReference>
<evidence type="ECO:0000256" key="8">
    <source>
        <dbReference type="ARBA" id="ARBA00022771"/>
    </source>
</evidence>
<organism evidence="17 18">
    <name type="scientific">Cucumis melo</name>
    <name type="common">Muskmelon</name>
    <dbReference type="NCBI Taxonomy" id="3656"/>
    <lineage>
        <taxon>Eukaryota</taxon>
        <taxon>Viridiplantae</taxon>
        <taxon>Streptophyta</taxon>
        <taxon>Embryophyta</taxon>
        <taxon>Tracheophyta</taxon>
        <taxon>Spermatophyta</taxon>
        <taxon>Magnoliopsida</taxon>
        <taxon>eudicotyledons</taxon>
        <taxon>Gunneridae</taxon>
        <taxon>Pentapetalae</taxon>
        <taxon>rosids</taxon>
        <taxon>fabids</taxon>
        <taxon>Cucurbitales</taxon>
        <taxon>Cucurbitaceae</taxon>
        <taxon>Benincaseae</taxon>
        <taxon>Cucumis</taxon>
    </lineage>
</organism>
<evidence type="ECO:0000313" key="18">
    <source>
        <dbReference type="RefSeq" id="XP_008460362.2"/>
    </source>
</evidence>
<dbReference type="InterPro" id="IPR001841">
    <property type="entry name" value="Znf_RING"/>
</dbReference>
<keyword evidence="10" id="KW-0862">Zinc</keyword>
<evidence type="ECO:0000256" key="11">
    <source>
        <dbReference type="ARBA" id="ARBA00022989"/>
    </source>
</evidence>
<protein>
    <recommendedName>
        <fullName evidence="4">RING-type E3 ubiquitin transferase</fullName>
        <ecNumber evidence="4">2.3.2.27</ecNumber>
    </recommendedName>
</protein>
<evidence type="ECO:0000256" key="5">
    <source>
        <dbReference type="ARBA" id="ARBA00022679"/>
    </source>
</evidence>
<evidence type="ECO:0000256" key="3">
    <source>
        <dbReference type="ARBA" id="ARBA00004906"/>
    </source>
</evidence>
<dbReference type="Gene3D" id="3.30.40.10">
    <property type="entry name" value="Zinc/RING finger domain, C3HC4 (zinc finger)"/>
    <property type="match status" value="1"/>
</dbReference>
<evidence type="ECO:0000256" key="15">
    <source>
        <dbReference type="SAM" id="Phobius"/>
    </source>
</evidence>
<keyword evidence="11 15" id="KW-1133">Transmembrane helix</keyword>
<comment type="similarity">
    <text evidence="13">Belongs to the RING-type zinc finger family. ATL subfamily.</text>
</comment>
<evidence type="ECO:0000259" key="16">
    <source>
        <dbReference type="PROSITE" id="PS50089"/>
    </source>
</evidence>
<evidence type="ECO:0000256" key="9">
    <source>
        <dbReference type="ARBA" id="ARBA00022786"/>
    </source>
</evidence>
<dbReference type="PANTHER" id="PTHR46913:SF1">
    <property type="entry name" value="RING-H2 FINGER PROTEIN ATL16"/>
    <property type="match status" value="1"/>
</dbReference>
<evidence type="ECO:0000313" key="17">
    <source>
        <dbReference type="Proteomes" id="UP001652600"/>
    </source>
</evidence>
<evidence type="ECO:0000256" key="1">
    <source>
        <dbReference type="ARBA" id="ARBA00000900"/>
    </source>
</evidence>
<dbReference type="CDD" id="cd16461">
    <property type="entry name" value="RING-H2_EL5-like"/>
    <property type="match status" value="1"/>
</dbReference>
<keyword evidence="8 14" id="KW-0863">Zinc-finger</keyword>
<dbReference type="GO" id="GO:0016567">
    <property type="term" value="P:protein ubiquitination"/>
    <property type="evidence" value="ECO:0007669"/>
    <property type="project" value="UniProtKB-UniPathway"/>
</dbReference>
<gene>
    <name evidence="18" type="primary">LOC103499208</name>
</gene>
<dbReference type="KEGG" id="cmo:103499208"/>
<dbReference type="InterPro" id="IPR013083">
    <property type="entry name" value="Znf_RING/FYVE/PHD"/>
</dbReference>
<accession>A0A1S3CCE4</accession>
<feature type="domain" description="RING-type" evidence="16">
    <location>
        <begin position="109"/>
        <end position="151"/>
    </location>
</feature>
<dbReference type="GeneID" id="103499208"/>
<dbReference type="UniPathway" id="UPA00143"/>
<keyword evidence="6 15" id="KW-0812">Transmembrane</keyword>
<dbReference type="GO" id="GO:0061630">
    <property type="term" value="F:ubiquitin protein ligase activity"/>
    <property type="evidence" value="ECO:0007669"/>
    <property type="project" value="UniProtKB-EC"/>
</dbReference>
<comment type="pathway">
    <text evidence="3">Protein modification; protein ubiquitination.</text>
</comment>
<evidence type="ECO:0000256" key="7">
    <source>
        <dbReference type="ARBA" id="ARBA00022723"/>
    </source>
</evidence>
<dbReference type="EC" id="2.3.2.27" evidence="4"/>
<evidence type="ECO:0000256" key="13">
    <source>
        <dbReference type="ARBA" id="ARBA00024209"/>
    </source>
</evidence>
<sequence length="283" mass="31581">MEDEYKLSQHSGDSVTIELPGMVIITAILVFFLVLVFVLLLQLYAKWLWSRIEDPTPLPLETRRRRRRRRFEFSAVHDPNSARGLDPTVLRSLPVIIFHPDDFKDGLECAVCLSDLVEGEKAKLLHDCFHGFHSDCIDMWFQSHSTCPLCRNPVTTAVADTAELHDEDSTSGLSSESPTFPTNVLIWGNQGQVTSAGALLEVEEGPSQNHFPAASSSASTTYPDAELVIDVQNEVQFPPLTTNEDGKLPVVTRLRSLKRLLSRQRRVNPCNSNSANAESEQLP</sequence>
<evidence type="ECO:0000256" key="12">
    <source>
        <dbReference type="ARBA" id="ARBA00023136"/>
    </source>
</evidence>
<dbReference type="PROSITE" id="PS50089">
    <property type="entry name" value="ZF_RING_2"/>
    <property type="match status" value="1"/>
</dbReference>
<dbReference type="AlphaFoldDB" id="A0A1S3CCE4"/>
<dbReference type="eggNOG" id="KOG0800">
    <property type="taxonomic scope" value="Eukaryota"/>
</dbReference>
<evidence type="ECO:0000256" key="2">
    <source>
        <dbReference type="ARBA" id="ARBA00004167"/>
    </source>
</evidence>
<dbReference type="RefSeq" id="XP_008460362.2">
    <property type="nucleotide sequence ID" value="XM_008462140.3"/>
</dbReference>
<dbReference type="SMART" id="SM00184">
    <property type="entry name" value="RING"/>
    <property type="match status" value="1"/>
</dbReference>
<keyword evidence="12 15" id="KW-0472">Membrane</keyword>
<dbReference type="Gramene" id="MELO3C022709.2.1">
    <property type="protein sequence ID" value="MELO3C022709.2.1"/>
    <property type="gene ID" value="MELO3C022709.2"/>
</dbReference>
<keyword evidence="7" id="KW-0479">Metal-binding</keyword>
<evidence type="ECO:0000256" key="14">
    <source>
        <dbReference type="PROSITE-ProRule" id="PRU00175"/>
    </source>
</evidence>
<dbReference type="GO" id="GO:0008270">
    <property type="term" value="F:zinc ion binding"/>
    <property type="evidence" value="ECO:0007669"/>
    <property type="project" value="UniProtKB-KW"/>
</dbReference>
<dbReference type="PANTHER" id="PTHR46913">
    <property type="entry name" value="RING-H2 FINGER PROTEIN ATL16"/>
    <property type="match status" value="1"/>
</dbReference>
<evidence type="ECO:0000256" key="6">
    <source>
        <dbReference type="ARBA" id="ARBA00022692"/>
    </source>
</evidence>
<name>A0A1S3CCE4_CUCME</name>
<keyword evidence="17" id="KW-1185">Reference proteome</keyword>
<proteinExistence type="inferred from homology"/>
<dbReference type="InParanoid" id="A0A1S3CCE4"/>
<feature type="transmembrane region" description="Helical" evidence="15">
    <location>
        <begin position="20"/>
        <end position="41"/>
    </location>
</feature>
<reference evidence="18" key="1">
    <citation type="submission" date="2025-08" db="UniProtKB">
        <authorList>
            <consortium name="RefSeq"/>
        </authorList>
    </citation>
    <scope>IDENTIFICATION</scope>
    <source>
        <tissue evidence="18">Stem</tissue>
    </source>
</reference>
<dbReference type="SUPFAM" id="SSF57850">
    <property type="entry name" value="RING/U-box"/>
    <property type="match status" value="1"/>
</dbReference>
<evidence type="ECO:0000256" key="10">
    <source>
        <dbReference type="ARBA" id="ARBA00022833"/>
    </source>
</evidence>
<comment type="catalytic activity">
    <reaction evidence="1">
        <text>S-ubiquitinyl-[E2 ubiquitin-conjugating enzyme]-L-cysteine + [acceptor protein]-L-lysine = [E2 ubiquitin-conjugating enzyme]-L-cysteine + N(6)-ubiquitinyl-[acceptor protein]-L-lysine.</text>
        <dbReference type="EC" id="2.3.2.27"/>
    </reaction>
</comment>
<evidence type="ECO:0000256" key="4">
    <source>
        <dbReference type="ARBA" id="ARBA00012483"/>
    </source>
</evidence>
<dbReference type="Proteomes" id="UP001652600">
    <property type="component" value="Chromosome 4"/>
</dbReference>